<reference evidence="1" key="2">
    <citation type="submission" date="2021-01" db="UniProtKB">
        <authorList>
            <consortium name="EnsemblPlants"/>
        </authorList>
    </citation>
    <scope>IDENTIFICATION</scope>
</reference>
<organism evidence="1 2">
    <name type="scientific">Quercus lobata</name>
    <name type="common">Valley oak</name>
    <dbReference type="NCBI Taxonomy" id="97700"/>
    <lineage>
        <taxon>Eukaryota</taxon>
        <taxon>Viridiplantae</taxon>
        <taxon>Streptophyta</taxon>
        <taxon>Embryophyta</taxon>
        <taxon>Tracheophyta</taxon>
        <taxon>Spermatophyta</taxon>
        <taxon>Magnoliopsida</taxon>
        <taxon>eudicotyledons</taxon>
        <taxon>Gunneridae</taxon>
        <taxon>Pentapetalae</taxon>
        <taxon>rosids</taxon>
        <taxon>fabids</taxon>
        <taxon>Fagales</taxon>
        <taxon>Fagaceae</taxon>
        <taxon>Quercus</taxon>
    </lineage>
</organism>
<dbReference type="InParanoid" id="A0A7N2LBV4"/>
<reference evidence="1 2" key="1">
    <citation type="journal article" date="2016" name="G3 (Bethesda)">
        <title>First Draft Assembly and Annotation of the Genome of a California Endemic Oak Quercus lobata Nee (Fagaceae).</title>
        <authorList>
            <person name="Sork V.L."/>
            <person name="Fitz-Gibbon S.T."/>
            <person name="Puiu D."/>
            <person name="Crepeau M."/>
            <person name="Gugger P.F."/>
            <person name="Sherman R."/>
            <person name="Stevens K."/>
            <person name="Langley C.H."/>
            <person name="Pellegrini M."/>
            <person name="Salzberg S.L."/>
        </authorList>
    </citation>
    <scope>NUCLEOTIDE SEQUENCE [LARGE SCALE GENOMIC DNA]</scope>
    <source>
        <strain evidence="1 2">cv. SW786</strain>
    </source>
</reference>
<protein>
    <submittedName>
        <fullName evidence="1">Uncharacterized protein</fullName>
    </submittedName>
</protein>
<dbReference type="Gramene" id="QL03p072049:mrna">
    <property type="protein sequence ID" value="QL03p072049:mrna"/>
    <property type="gene ID" value="QL03p072049"/>
</dbReference>
<name>A0A7N2LBV4_QUELO</name>
<evidence type="ECO:0000313" key="2">
    <source>
        <dbReference type="Proteomes" id="UP000594261"/>
    </source>
</evidence>
<proteinExistence type="predicted"/>
<evidence type="ECO:0000313" key="1">
    <source>
        <dbReference type="EnsemblPlants" id="QL03p072049:mrna"/>
    </source>
</evidence>
<dbReference type="EnsemblPlants" id="QL03p072049:mrna">
    <property type="protein sequence ID" value="QL03p072049:mrna"/>
    <property type="gene ID" value="QL03p072049"/>
</dbReference>
<sequence>MYNCLPLAFWTSLQKCERGGGGRLHCLYPWWADATVDFMISGDYNVNTQIQQMVNLALQQLLKISNKGNLIGDATALVFLYNVY</sequence>
<dbReference type="AlphaFoldDB" id="A0A7N2LBV4"/>
<keyword evidence="2" id="KW-1185">Reference proteome</keyword>
<dbReference type="Proteomes" id="UP000594261">
    <property type="component" value="Chromosome 3"/>
</dbReference>
<accession>A0A7N2LBV4</accession>
<dbReference type="EMBL" id="LRBV02000003">
    <property type="status" value="NOT_ANNOTATED_CDS"/>
    <property type="molecule type" value="Genomic_DNA"/>
</dbReference>